<protein>
    <submittedName>
        <fullName evidence="2">Uncharacterized protein</fullName>
    </submittedName>
</protein>
<accession>A0A3A5L5X1</accession>
<evidence type="ECO:0000313" key="2">
    <source>
        <dbReference type="EMBL" id="RJT41468.1"/>
    </source>
</evidence>
<feature type="compositionally biased region" description="Basic and acidic residues" evidence="1">
    <location>
        <begin position="9"/>
        <end position="22"/>
    </location>
</feature>
<keyword evidence="3" id="KW-1185">Reference proteome</keyword>
<name>A0A3A5L5X1_9HYPH</name>
<reference evidence="2 3" key="1">
    <citation type="submission" date="2018-09" db="EMBL/GenBank/DDBJ databases">
        <title>Mesorhizobium carmichaelinearum sp. nov. isolated from Carmichaelinea spp. root nodules in New Zealand.</title>
        <authorList>
            <person name="De Meyer S.E."/>
        </authorList>
    </citation>
    <scope>NUCLEOTIDE SEQUENCE [LARGE SCALE GENOMIC DNA]</scope>
    <source>
        <strain evidence="2 3">ICMP19557</strain>
    </source>
</reference>
<evidence type="ECO:0000256" key="1">
    <source>
        <dbReference type="SAM" id="MobiDB-lite"/>
    </source>
</evidence>
<sequence>MGWNRFRRQREPGRAERGREGEGGGTFAAGLEVGREAPAGPPRRNDMPKAIQKIPLDRSEDIFFDKLELSQKNVRNIKAGVSIEDLANHIARRGLLMSLNAGRSLARTPGSEEPPMRRATSSVCWRRCRGTAGSSR</sequence>
<proteinExistence type="predicted"/>
<feature type="region of interest" description="Disordered" evidence="1">
    <location>
        <begin position="1"/>
        <end position="50"/>
    </location>
</feature>
<evidence type="ECO:0000313" key="3">
    <source>
        <dbReference type="Proteomes" id="UP000272706"/>
    </source>
</evidence>
<dbReference type="Proteomes" id="UP000272706">
    <property type="component" value="Unassembled WGS sequence"/>
</dbReference>
<dbReference type="EMBL" id="QZWZ01000003">
    <property type="protein sequence ID" value="RJT41468.1"/>
    <property type="molecule type" value="Genomic_DNA"/>
</dbReference>
<gene>
    <name evidence="2" type="ORF">D3227_06740</name>
</gene>
<comment type="caution">
    <text evidence="2">The sequence shown here is derived from an EMBL/GenBank/DDBJ whole genome shotgun (WGS) entry which is preliminary data.</text>
</comment>
<organism evidence="2 3">
    <name type="scientific">Mesorhizobium waimense</name>
    <dbReference type="NCBI Taxonomy" id="1300307"/>
    <lineage>
        <taxon>Bacteria</taxon>
        <taxon>Pseudomonadati</taxon>
        <taxon>Pseudomonadota</taxon>
        <taxon>Alphaproteobacteria</taxon>
        <taxon>Hyphomicrobiales</taxon>
        <taxon>Phyllobacteriaceae</taxon>
        <taxon>Mesorhizobium</taxon>
    </lineage>
</organism>
<dbReference type="AlphaFoldDB" id="A0A3A5L5X1"/>